<feature type="transmembrane region" description="Helical" evidence="4">
    <location>
        <begin position="163"/>
        <end position="182"/>
    </location>
</feature>
<proteinExistence type="predicted"/>
<dbReference type="HOGENOM" id="CLU_001265_57_4_6"/>
<dbReference type="PANTHER" id="PTHR23546">
    <property type="entry name" value="TRANSPORT PROTEIN"/>
    <property type="match status" value="1"/>
</dbReference>
<name>C6CCQ9_MUSP7</name>
<feature type="domain" description="Major facilitator superfamily (MFS) profile" evidence="5">
    <location>
        <begin position="4"/>
        <end position="385"/>
    </location>
</feature>
<dbReference type="PANTHER" id="PTHR23546:SF1">
    <property type="entry name" value="MEMBRANE PROTEIN"/>
    <property type="match status" value="1"/>
</dbReference>
<accession>C6CCQ9</accession>
<evidence type="ECO:0000313" key="6">
    <source>
        <dbReference type="EMBL" id="ACS86902.1"/>
    </source>
</evidence>
<dbReference type="EMBL" id="CP001654">
    <property type="protein sequence ID" value="ACS86902.1"/>
    <property type="molecule type" value="Genomic_DNA"/>
</dbReference>
<feature type="transmembrane region" description="Helical" evidence="4">
    <location>
        <begin position="351"/>
        <end position="369"/>
    </location>
</feature>
<feature type="transmembrane region" description="Helical" evidence="4">
    <location>
        <begin position="72"/>
        <end position="90"/>
    </location>
</feature>
<reference evidence="6" key="1">
    <citation type="submission" date="2009-06" db="EMBL/GenBank/DDBJ databases">
        <title>Complete sequence of Dickeya dadantii Ech703.</title>
        <authorList>
            <consortium name="US DOE Joint Genome Institute"/>
            <person name="Lucas S."/>
            <person name="Copeland A."/>
            <person name="Lapidus A."/>
            <person name="Glavina del Rio T."/>
            <person name="Dalin E."/>
            <person name="Tice H."/>
            <person name="Bruce D."/>
            <person name="Goodwin L."/>
            <person name="Pitluck S."/>
            <person name="Chertkov O."/>
            <person name="Brettin T."/>
            <person name="Detter J.C."/>
            <person name="Han C."/>
            <person name="Larimer F."/>
            <person name="Land M."/>
            <person name="Hauser L."/>
            <person name="Kyrpides N."/>
            <person name="Mikhailova N."/>
            <person name="Balakrishnan V."/>
            <person name="Glasner J."/>
            <person name="Perna N.T."/>
        </authorList>
    </citation>
    <scope>NUCLEOTIDE SEQUENCE [LARGE SCALE GENOMIC DNA]</scope>
    <source>
        <strain evidence="6">Ech703</strain>
    </source>
</reference>
<feature type="transmembrane region" description="Helical" evidence="4">
    <location>
        <begin position="326"/>
        <end position="345"/>
    </location>
</feature>
<protein>
    <submittedName>
        <fullName evidence="6">Major facilitator superfamily MFS_1</fullName>
    </submittedName>
</protein>
<evidence type="ECO:0000256" key="3">
    <source>
        <dbReference type="ARBA" id="ARBA00023136"/>
    </source>
</evidence>
<dbReference type="STRING" id="579405.Dd703_3138"/>
<evidence type="ECO:0000256" key="2">
    <source>
        <dbReference type="ARBA" id="ARBA00022989"/>
    </source>
</evidence>
<dbReference type="AlphaFoldDB" id="C6CCQ9"/>
<dbReference type="InterPro" id="IPR036259">
    <property type="entry name" value="MFS_trans_sf"/>
</dbReference>
<gene>
    <name evidence="6" type="ordered locus">Dd703_3138</name>
</gene>
<feature type="transmembrane region" description="Helical" evidence="4">
    <location>
        <begin position="202"/>
        <end position="223"/>
    </location>
</feature>
<evidence type="ECO:0000313" key="7">
    <source>
        <dbReference type="Proteomes" id="UP000002734"/>
    </source>
</evidence>
<dbReference type="GO" id="GO:0022857">
    <property type="term" value="F:transmembrane transporter activity"/>
    <property type="evidence" value="ECO:0007669"/>
    <property type="project" value="InterPro"/>
</dbReference>
<dbReference type="InterPro" id="IPR011701">
    <property type="entry name" value="MFS"/>
</dbReference>
<feature type="transmembrane region" description="Helical" evidence="4">
    <location>
        <begin position="287"/>
        <end position="306"/>
    </location>
</feature>
<evidence type="ECO:0000256" key="4">
    <source>
        <dbReference type="SAM" id="Phobius"/>
    </source>
</evidence>
<feature type="transmembrane region" description="Helical" evidence="4">
    <location>
        <begin position="235"/>
        <end position="252"/>
    </location>
</feature>
<dbReference type="RefSeq" id="WP_015854802.1">
    <property type="nucleotide sequence ID" value="NC_012880.1"/>
</dbReference>
<feature type="transmembrane region" description="Helical" evidence="4">
    <location>
        <begin position="96"/>
        <end position="119"/>
    </location>
</feature>
<evidence type="ECO:0000259" key="5">
    <source>
        <dbReference type="PROSITE" id="PS50850"/>
    </source>
</evidence>
<dbReference type="Gene3D" id="1.20.1250.20">
    <property type="entry name" value="MFS general substrate transporter like domains"/>
    <property type="match status" value="1"/>
</dbReference>
<dbReference type="PROSITE" id="PS50850">
    <property type="entry name" value="MFS"/>
    <property type="match status" value="1"/>
</dbReference>
<keyword evidence="1 4" id="KW-0812">Transmembrane</keyword>
<keyword evidence="7" id="KW-1185">Reference proteome</keyword>
<feature type="transmembrane region" description="Helical" evidence="4">
    <location>
        <begin position="37"/>
        <end position="60"/>
    </location>
</feature>
<sequence length="385" mass="41171">MRRVLAVVLACHFLAAFTILGVPLFLPRLLGDLGVDAASPWVGALYSLPTLMTALCAGAWGRFADRFGRRLSLLRALAGLTVAFVMAGLAPSLPWLIAALLLQGVAGGTLAAANGYLAVSLHGDDLGRALNWTQFSARLALLTAPVGLGYVFSQFPALTLSLYLWLALLPLGGLLLAFTLPADTVAGIQPATRDGTPPSPPLLALLSLQFLFNFAMVATFPYFLPYAQRWLTQPWVIGLFYSWPHLLYLLLLPLTARRSPSPRYLVVGLSLMAIAALWHSLLDSAAALLSARSLFGIGMFLGYIGLNQHISRATRQHNAGHWFGRLDAVGKSAGVVAGLAAGWLIPQAGVQAPFVASAIAAVLGLFILLSRHVKEPTYVHIVRRP</sequence>
<dbReference type="Proteomes" id="UP000002734">
    <property type="component" value="Chromosome"/>
</dbReference>
<dbReference type="eggNOG" id="COG0477">
    <property type="taxonomic scope" value="Bacteria"/>
</dbReference>
<dbReference type="KEGG" id="dda:Dd703_3138"/>
<feature type="transmembrane region" description="Helical" evidence="4">
    <location>
        <begin position="264"/>
        <end position="281"/>
    </location>
</feature>
<dbReference type="Pfam" id="PF07690">
    <property type="entry name" value="MFS_1"/>
    <property type="match status" value="1"/>
</dbReference>
<feature type="transmembrane region" description="Helical" evidence="4">
    <location>
        <begin position="139"/>
        <end position="157"/>
    </location>
</feature>
<dbReference type="InterPro" id="IPR020846">
    <property type="entry name" value="MFS_dom"/>
</dbReference>
<organism evidence="6 7">
    <name type="scientific">Musicola paradisiaca (strain Ech703)</name>
    <name type="common">Dickeya paradisiaca</name>
    <name type="synonym">Dickeya dadantii</name>
    <dbReference type="NCBI Taxonomy" id="579405"/>
    <lineage>
        <taxon>Bacteria</taxon>
        <taxon>Pseudomonadati</taxon>
        <taxon>Pseudomonadota</taxon>
        <taxon>Gammaproteobacteria</taxon>
        <taxon>Enterobacterales</taxon>
        <taxon>Pectobacteriaceae</taxon>
        <taxon>Musicola</taxon>
    </lineage>
</organism>
<keyword evidence="3 4" id="KW-0472">Membrane</keyword>
<evidence type="ECO:0000256" key="1">
    <source>
        <dbReference type="ARBA" id="ARBA00022692"/>
    </source>
</evidence>
<dbReference type="SUPFAM" id="SSF103473">
    <property type="entry name" value="MFS general substrate transporter"/>
    <property type="match status" value="1"/>
</dbReference>
<keyword evidence="2 4" id="KW-1133">Transmembrane helix</keyword>